<evidence type="ECO:0000256" key="7">
    <source>
        <dbReference type="ARBA" id="ARBA00023136"/>
    </source>
</evidence>
<dbReference type="Pfam" id="PF03547">
    <property type="entry name" value="Mem_trans"/>
    <property type="match status" value="2"/>
</dbReference>
<dbReference type="Gene3D" id="1.20.1530.20">
    <property type="match status" value="1"/>
</dbReference>
<sequence>MSVLSAVLPVFAIIAAGYGFGRWRRVGEDGVALLNNYVVWLALPALLFDFMAEADWALLGQGRFILVFSVGMGVTLALSMLWSRRDPLGERAIQGLAAAYANTAYLGIPLLQGLLGAVGVAAAVLGSMLTVSLLFALCVALVEFDLHRGAGIGRTIGKAALGVARNPLVFAPVLGLVWNAAGLGMPAPARTFLTLLGGSTTPVALATIGVFLAIPRPKAPAGPVAVTTILKLLVQPLATAAMLLLLPLPREWAAAALLLAAMPTGTGPFMAAQLYERDVALTARVILISTLVSVGTLSVLAMVLLG</sequence>
<accession>A0A6G6Y7S2</accession>
<dbReference type="GO" id="GO:0005886">
    <property type="term" value="C:plasma membrane"/>
    <property type="evidence" value="ECO:0007669"/>
    <property type="project" value="UniProtKB-SubCell"/>
</dbReference>
<dbReference type="PANTHER" id="PTHR36838:SF3">
    <property type="entry name" value="TRANSPORTER AUXIN EFFLUX CARRIER EC FAMILY"/>
    <property type="match status" value="1"/>
</dbReference>
<feature type="transmembrane region" description="Helical" evidence="8">
    <location>
        <begin position="33"/>
        <end position="52"/>
    </location>
</feature>
<name>A0A6G6Y7S2_9SPHN</name>
<reference evidence="9 10" key="1">
    <citation type="submission" date="2020-02" db="EMBL/GenBank/DDBJ databases">
        <authorList>
            <person name="Zheng R.K."/>
            <person name="Sun C.M."/>
        </authorList>
    </citation>
    <scope>NUCLEOTIDE SEQUENCE [LARGE SCALE GENOMIC DNA]</scope>
    <source>
        <strain evidence="10">zrk23</strain>
    </source>
</reference>
<protein>
    <submittedName>
        <fullName evidence="9">AEC family transporter</fullName>
    </submittedName>
</protein>
<keyword evidence="10" id="KW-1185">Reference proteome</keyword>
<keyword evidence="7 8" id="KW-0472">Membrane</keyword>
<evidence type="ECO:0000256" key="6">
    <source>
        <dbReference type="ARBA" id="ARBA00022989"/>
    </source>
</evidence>
<gene>
    <name evidence="9" type="ORF">G5C33_15045</name>
</gene>
<organism evidence="9 10">
    <name type="scientific">Stakelama tenebrarum</name>
    <dbReference type="NCBI Taxonomy" id="2711215"/>
    <lineage>
        <taxon>Bacteria</taxon>
        <taxon>Pseudomonadati</taxon>
        <taxon>Pseudomonadota</taxon>
        <taxon>Alphaproteobacteria</taxon>
        <taxon>Sphingomonadales</taxon>
        <taxon>Sphingomonadaceae</taxon>
        <taxon>Stakelama</taxon>
    </lineage>
</organism>
<dbReference type="AlphaFoldDB" id="A0A6G6Y7S2"/>
<evidence type="ECO:0000256" key="8">
    <source>
        <dbReference type="SAM" id="Phobius"/>
    </source>
</evidence>
<dbReference type="KEGG" id="spzr:G5C33_15045"/>
<feature type="transmembrane region" description="Helical" evidence="8">
    <location>
        <begin position="252"/>
        <end position="272"/>
    </location>
</feature>
<comment type="similarity">
    <text evidence="2">Belongs to the auxin efflux carrier (TC 2.A.69) family.</text>
</comment>
<feature type="transmembrane region" description="Helical" evidence="8">
    <location>
        <begin position="284"/>
        <end position="305"/>
    </location>
</feature>
<evidence type="ECO:0000256" key="3">
    <source>
        <dbReference type="ARBA" id="ARBA00022448"/>
    </source>
</evidence>
<evidence type="ECO:0000256" key="2">
    <source>
        <dbReference type="ARBA" id="ARBA00010145"/>
    </source>
</evidence>
<keyword evidence="5 8" id="KW-0812">Transmembrane</keyword>
<dbReference type="EMBL" id="CP049109">
    <property type="protein sequence ID" value="QIG80975.1"/>
    <property type="molecule type" value="Genomic_DNA"/>
</dbReference>
<dbReference type="PANTHER" id="PTHR36838">
    <property type="entry name" value="AUXIN EFFLUX CARRIER FAMILY PROTEIN"/>
    <property type="match status" value="1"/>
</dbReference>
<dbReference type="RefSeq" id="WP_165327901.1">
    <property type="nucleotide sequence ID" value="NZ_CP049109.1"/>
</dbReference>
<evidence type="ECO:0000256" key="1">
    <source>
        <dbReference type="ARBA" id="ARBA00004651"/>
    </source>
</evidence>
<feature type="transmembrane region" description="Helical" evidence="8">
    <location>
        <begin position="114"/>
        <end position="142"/>
    </location>
</feature>
<dbReference type="InterPro" id="IPR038770">
    <property type="entry name" value="Na+/solute_symporter_sf"/>
</dbReference>
<evidence type="ECO:0000256" key="4">
    <source>
        <dbReference type="ARBA" id="ARBA00022475"/>
    </source>
</evidence>
<feature type="transmembrane region" description="Helical" evidence="8">
    <location>
        <begin position="163"/>
        <end position="181"/>
    </location>
</feature>
<evidence type="ECO:0000313" key="9">
    <source>
        <dbReference type="EMBL" id="QIG80975.1"/>
    </source>
</evidence>
<evidence type="ECO:0000256" key="5">
    <source>
        <dbReference type="ARBA" id="ARBA00022692"/>
    </source>
</evidence>
<keyword evidence="6 8" id="KW-1133">Transmembrane helix</keyword>
<feature type="transmembrane region" description="Helical" evidence="8">
    <location>
        <begin position="193"/>
        <end position="214"/>
    </location>
</feature>
<evidence type="ECO:0000313" key="10">
    <source>
        <dbReference type="Proteomes" id="UP000501568"/>
    </source>
</evidence>
<feature type="transmembrane region" description="Helical" evidence="8">
    <location>
        <begin position="226"/>
        <end position="246"/>
    </location>
</feature>
<dbReference type="InterPro" id="IPR004776">
    <property type="entry name" value="Mem_transp_PIN-like"/>
</dbReference>
<comment type="subcellular location">
    <subcellularLocation>
        <location evidence="1">Cell membrane</location>
        <topology evidence="1">Multi-pass membrane protein</topology>
    </subcellularLocation>
</comment>
<keyword evidence="4" id="KW-1003">Cell membrane</keyword>
<dbReference type="GO" id="GO:0055085">
    <property type="term" value="P:transmembrane transport"/>
    <property type="evidence" value="ECO:0007669"/>
    <property type="project" value="InterPro"/>
</dbReference>
<keyword evidence="3" id="KW-0813">Transport</keyword>
<feature type="transmembrane region" description="Helical" evidence="8">
    <location>
        <begin position="64"/>
        <end position="82"/>
    </location>
</feature>
<dbReference type="Proteomes" id="UP000501568">
    <property type="component" value="Chromosome"/>
</dbReference>
<proteinExistence type="inferred from homology"/>